<reference evidence="5" key="1">
    <citation type="submission" date="2022-10" db="EMBL/GenBank/DDBJ databases">
        <title>Adaptive evolution leads to modifications in subtelomeric GC content in a zoonotic Cryptosporidium species.</title>
        <authorList>
            <person name="Li J."/>
            <person name="Feng Y."/>
            <person name="Xiao L."/>
        </authorList>
    </citation>
    <scope>NUCLEOTIDE SEQUENCE</scope>
    <source>
        <strain evidence="5">25894</strain>
    </source>
</reference>
<keyword evidence="6" id="KW-1185">Reference proteome</keyword>
<proteinExistence type="predicted"/>
<keyword evidence="3" id="KW-0963">Cytoplasm</keyword>
<accession>A0ABQ8P8V0</accession>
<keyword evidence="4" id="KW-0539">Nucleus</keyword>
<dbReference type="InterPro" id="IPR011993">
    <property type="entry name" value="PH-like_dom_sf"/>
</dbReference>
<dbReference type="Gene3D" id="2.30.29.30">
    <property type="entry name" value="Pleckstrin-homology domain (PH domain)/Phosphotyrosine-binding domain (PTB)"/>
    <property type="match status" value="1"/>
</dbReference>
<evidence type="ECO:0000313" key="5">
    <source>
        <dbReference type="EMBL" id="KAJ1609418.1"/>
    </source>
</evidence>
<evidence type="ECO:0000313" key="6">
    <source>
        <dbReference type="Proteomes" id="UP001071777"/>
    </source>
</evidence>
<evidence type="ECO:0000256" key="1">
    <source>
        <dbReference type="ARBA" id="ARBA00004123"/>
    </source>
</evidence>
<evidence type="ECO:0000256" key="2">
    <source>
        <dbReference type="ARBA" id="ARBA00004496"/>
    </source>
</evidence>
<name>A0ABQ8P8V0_9CRYT</name>
<gene>
    <name evidence="5" type="ORF">OJ252_2229</name>
</gene>
<protein>
    <submittedName>
        <fullName evidence="5">Uncharacterized protein</fullName>
    </submittedName>
</protein>
<dbReference type="InterPro" id="IPR039924">
    <property type="entry name" value="ICln/Lot5/Saf5"/>
</dbReference>
<comment type="subcellular location">
    <subcellularLocation>
        <location evidence="2">Cytoplasm</location>
    </subcellularLocation>
    <subcellularLocation>
        <location evidence="1">Nucleus</location>
    </subcellularLocation>
</comment>
<dbReference type="EMBL" id="JAPCXB010000082">
    <property type="protein sequence ID" value="KAJ1609418.1"/>
    <property type="molecule type" value="Genomic_DNA"/>
</dbReference>
<evidence type="ECO:0000256" key="4">
    <source>
        <dbReference type="ARBA" id="ARBA00023242"/>
    </source>
</evidence>
<sequence>MINISGPPVTALEELLRENEYIKENYKNCSLAVLDSDGQEKYVISGQDLLITENRILLAKDAEYATPTSKIPTRFSCERYINISSIVVNAVSSCESDDEAPYLYMQLASSEIVDEADEDLEQSLHFSEVNIHCSDRNTVYTLFNSISEAAAYIEQLSGLSDSQTDNESTVCQD</sequence>
<comment type="caution">
    <text evidence="5">The sequence shown here is derived from an EMBL/GenBank/DDBJ whole genome shotgun (WGS) entry which is preliminary data.</text>
</comment>
<dbReference type="Pfam" id="PF03517">
    <property type="entry name" value="Voldacs"/>
    <property type="match status" value="1"/>
</dbReference>
<dbReference type="Proteomes" id="UP001071777">
    <property type="component" value="Unassembled WGS sequence"/>
</dbReference>
<organism evidence="5 6">
    <name type="scientific">Cryptosporidium canis</name>
    <dbReference type="NCBI Taxonomy" id="195482"/>
    <lineage>
        <taxon>Eukaryota</taxon>
        <taxon>Sar</taxon>
        <taxon>Alveolata</taxon>
        <taxon>Apicomplexa</taxon>
        <taxon>Conoidasida</taxon>
        <taxon>Coccidia</taxon>
        <taxon>Eucoccidiorida</taxon>
        <taxon>Eimeriorina</taxon>
        <taxon>Cryptosporidiidae</taxon>
        <taxon>Cryptosporidium</taxon>
    </lineage>
</organism>
<evidence type="ECO:0000256" key="3">
    <source>
        <dbReference type="ARBA" id="ARBA00022490"/>
    </source>
</evidence>